<dbReference type="InterPro" id="IPR005119">
    <property type="entry name" value="LysR_subst-bd"/>
</dbReference>
<keyword evidence="2" id="KW-0805">Transcription regulation</keyword>
<keyword evidence="7" id="KW-1185">Reference proteome</keyword>
<reference evidence="7" key="1">
    <citation type="submission" date="2016-10" db="EMBL/GenBank/DDBJ databases">
        <authorList>
            <person name="Varghese N."/>
            <person name="Submissions S."/>
        </authorList>
    </citation>
    <scope>NUCLEOTIDE SEQUENCE [LARGE SCALE GENOMIC DNA]</scope>
    <source>
        <strain evidence="7">DSM 28453</strain>
    </source>
</reference>
<dbReference type="Pfam" id="PF00126">
    <property type="entry name" value="HTH_1"/>
    <property type="match status" value="1"/>
</dbReference>
<gene>
    <name evidence="6" type="ORF">SAMN04488036_102374</name>
</gene>
<dbReference type="GO" id="GO:0000976">
    <property type="term" value="F:transcription cis-regulatory region binding"/>
    <property type="evidence" value="ECO:0007669"/>
    <property type="project" value="TreeGrafter"/>
</dbReference>
<dbReference type="CDD" id="cd05466">
    <property type="entry name" value="PBP2_LTTR_substrate"/>
    <property type="match status" value="1"/>
</dbReference>
<proteinExistence type="inferred from homology"/>
<dbReference type="Gene3D" id="1.10.10.10">
    <property type="entry name" value="Winged helix-like DNA-binding domain superfamily/Winged helix DNA-binding domain"/>
    <property type="match status" value="1"/>
</dbReference>
<dbReference type="PANTHER" id="PTHR30126:SF99">
    <property type="entry name" value="TRANSCRIPTIONAL REGULATOR LYSR FAMILY"/>
    <property type="match status" value="1"/>
</dbReference>
<dbReference type="STRING" id="1280847.SAMN04488036_102374"/>
<keyword evidence="4" id="KW-0804">Transcription</keyword>
<dbReference type="PROSITE" id="PS50931">
    <property type="entry name" value="HTH_LYSR"/>
    <property type="match status" value="1"/>
</dbReference>
<protein>
    <submittedName>
        <fullName evidence="6">DNA-binding transcriptional regulator, LysR family</fullName>
    </submittedName>
</protein>
<dbReference type="PANTHER" id="PTHR30126">
    <property type="entry name" value="HTH-TYPE TRANSCRIPTIONAL REGULATOR"/>
    <property type="match status" value="1"/>
</dbReference>
<sequence>MIVLNATWLETFTTLCDVGHFTRAAQQLGMTQPGVSQHLRKLEAQVGKPLITQDGKAFSVTPAGEAVLKVGRDRRAQERALQDVVTLDDPKTGVVNVGCSGSFAMWMYPLMLEQLREAPELVVNVTAAPQASIVNAVLEGGLDLGVVARNPDHPRLKATHMAHEELCLVVPAGHQTENLNLGALEALGMVGHPDGFAYADELFSANFPDDFKGSDRLKVRTSVNQIGQIPVPVAQGLGYTILPRSGVEAFPDKAKLMVVSLMQQRFQDLWLITRQGRAKFARISAIAKVIQQAADDLGRGDPSGRTASADVRR</sequence>
<evidence type="ECO:0000256" key="2">
    <source>
        <dbReference type="ARBA" id="ARBA00023015"/>
    </source>
</evidence>
<dbReference type="InterPro" id="IPR000847">
    <property type="entry name" value="LysR_HTH_N"/>
</dbReference>
<evidence type="ECO:0000313" key="6">
    <source>
        <dbReference type="EMBL" id="SFK82357.1"/>
    </source>
</evidence>
<name>A0A1I4CQ32_9RHOB</name>
<dbReference type="Pfam" id="PF03466">
    <property type="entry name" value="LysR_substrate"/>
    <property type="match status" value="1"/>
</dbReference>
<dbReference type="Proteomes" id="UP000198851">
    <property type="component" value="Unassembled WGS sequence"/>
</dbReference>
<feature type="domain" description="HTH lysR-type" evidence="5">
    <location>
        <begin position="4"/>
        <end position="61"/>
    </location>
</feature>
<evidence type="ECO:0000313" key="7">
    <source>
        <dbReference type="Proteomes" id="UP000198851"/>
    </source>
</evidence>
<dbReference type="AlphaFoldDB" id="A0A1I4CQ32"/>
<keyword evidence="3 6" id="KW-0238">DNA-binding</keyword>
<accession>A0A1I4CQ32</accession>
<dbReference type="InterPro" id="IPR036388">
    <property type="entry name" value="WH-like_DNA-bd_sf"/>
</dbReference>
<evidence type="ECO:0000256" key="3">
    <source>
        <dbReference type="ARBA" id="ARBA00023125"/>
    </source>
</evidence>
<dbReference type="SUPFAM" id="SSF46785">
    <property type="entry name" value="Winged helix' DNA-binding domain"/>
    <property type="match status" value="1"/>
</dbReference>
<dbReference type="Gene3D" id="3.40.190.10">
    <property type="entry name" value="Periplasmic binding protein-like II"/>
    <property type="match status" value="2"/>
</dbReference>
<dbReference type="SUPFAM" id="SSF53850">
    <property type="entry name" value="Periplasmic binding protein-like II"/>
    <property type="match status" value="1"/>
</dbReference>
<evidence type="ECO:0000256" key="1">
    <source>
        <dbReference type="ARBA" id="ARBA00009437"/>
    </source>
</evidence>
<dbReference type="GO" id="GO:0003700">
    <property type="term" value="F:DNA-binding transcription factor activity"/>
    <property type="evidence" value="ECO:0007669"/>
    <property type="project" value="InterPro"/>
</dbReference>
<dbReference type="EMBL" id="FOSZ01000002">
    <property type="protein sequence ID" value="SFK82357.1"/>
    <property type="molecule type" value="Genomic_DNA"/>
</dbReference>
<evidence type="ECO:0000256" key="4">
    <source>
        <dbReference type="ARBA" id="ARBA00023163"/>
    </source>
</evidence>
<organism evidence="6 7">
    <name type="scientific">Shimia haliotis</name>
    <dbReference type="NCBI Taxonomy" id="1280847"/>
    <lineage>
        <taxon>Bacteria</taxon>
        <taxon>Pseudomonadati</taxon>
        <taxon>Pseudomonadota</taxon>
        <taxon>Alphaproteobacteria</taxon>
        <taxon>Rhodobacterales</taxon>
        <taxon>Roseobacteraceae</taxon>
    </lineage>
</organism>
<dbReference type="PRINTS" id="PR00039">
    <property type="entry name" value="HTHLYSR"/>
</dbReference>
<evidence type="ECO:0000259" key="5">
    <source>
        <dbReference type="PROSITE" id="PS50931"/>
    </source>
</evidence>
<comment type="similarity">
    <text evidence="1">Belongs to the LysR transcriptional regulatory family.</text>
</comment>
<dbReference type="InterPro" id="IPR036390">
    <property type="entry name" value="WH_DNA-bd_sf"/>
</dbReference>